<organism evidence="1 2">
    <name type="scientific">Serendipita vermifera MAFF 305830</name>
    <dbReference type="NCBI Taxonomy" id="933852"/>
    <lineage>
        <taxon>Eukaryota</taxon>
        <taxon>Fungi</taxon>
        <taxon>Dikarya</taxon>
        <taxon>Basidiomycota</taxon>
        <taxon>Agaricomycotina</taxon>
        <taxon>Agaricomycetes</taxon>
        <taxon>Sebacinales</taxon>
        <taxon>Serendipitaceae</taxon>
        <taxon>Serendipita</taxon>
    </lineage>
</organism>
<evidence type="ECO:0000313" key="2">
    <source>
        <dbReference type="Proteomes" id="UP000054097"/>
    </source>
</evidence>
<accession>A0A0C3APE5</accession>
<protein>
    <submittedName>
        <fullName evidence="1">Uncharacterized protein</fullName>
    </submittedName>
</protein>
<gene>
    <name evidence="1" type="ORF">M408DRAFT_333158</name>
</gene>
<reference evidence="2" key="2">
    <citation type="submission" date="2015-01" db="EMBL/GenBank/DDBJ databases">
        <title>Evolutionary Origins and Diversification of the Mycorrhizal Mutualists.</title>
        <authorList>
            <consortium name="DOE Joint Genome Institute"/>
            <consortium name="Mycorrhizal Genomics Consortium"/>
            <person name="Kohler A."/>
            <person name="Kuo A."/>
            <person name="Nagy L.G."/>
            <person name="Floudas D."/>
            <person name="Copeland A."/>
            <person name="Barry K.W."/>
            <person name="Cichocki N."/>
            <person name="Veneault-Fourrey C."/>
            <person name="LaButti K."/>
            <person name="Lindquist E.A."/>
            <person name="Lipzen A."/>
            <person name="Lundell T."/>
            <person name="Morin E."/>
            <person name="Murat C."/>
            <person name="Riley R."/>
            <person name="Ohm R."/>
            <person name="Sun H."/>
            <person name="Tunlid A."/>
            <person name="Henrissat B."/>
            <person name="Grigoriev I.V."/>
            <person name="Hibbett D.S."/>
            <person name="Martin F."/>
        </authorList>
    </citation>
    <scope>NUCLEOTIDE SEQUENCE [LARGE SCALE GENOMIC DNA]</scope>
    <source>
        <strain evidence="2">MAFF 305830</strain>
    </source>
</reference>
<reference evidence="1 2" key="1">
    <citation type="submission" date="2014-04" db="EMBL/GenBank/DDBJ databases">
        <authorList>
            <consortium name="DOE Joint Genome Institute"/>
            <person name="Kuo A."/>
            <person name="Zuccaro A."/>
            <person name="Kohler A."/>
            <person name="Nagy L.G."/>
            <person name="Floudas D."/>
            <person name="Copeland A."/>
            <person name="Barry K.W."/>
            <person name="Cichocki N."/>
            <person name="Veneault-Fourrey C."/>
            <person name="LaButti K."/>
            <person name="Lindquist E.A."/>
            <person name="Lipzen A."/>
            <person name="Lundell T."/>
            <person name="Morin E."/>
            <person name="Murat C."/>
            <person name="Sun H."/>
            <person name="Tunlid A."/>
            <person name="Henrissat B."/>
            <person name="Grigoriev I.V."/>
            <person name="Hibbett D.S."/>
            <person name="Martin F."/>
            <person name="Nordberg H.P."/>
            <person name="Cantor M.N."/>
            <person name="Hua S.X."/>
        </authorList>
    </citation>
    <scope>NUCLEOTIDE SEQUENCE [LARGE SCALE GENOMIC DNA]</scope>
    <source>
        <strain evidence="1 2">MAFF 305830</strain>
    </source>
</reference>
<sequence>MPICTKFLDVNGTRMRQYLASNAARRLDSLTDDDLDAFLRDTLTRFPEFGRQLTIGHLKSQGYCVSKAQIQLSYLRVQGWLAIVGQRGLRQRGYNVIC</sequence>
<dbReference type="HOGENOM" id="CLU_2334956_0_0_1"/>
<dbReference type="Proteomes" id="UP000054097">
    <property type="component" value="Unassembled WGS sequence"/>
</dbReference>
<name>A0A0C3APE5_SERVB</name>
<dbReference type="EMBL" id="KN824367">
    <property type="protein sequence ID" value="KIM21949.1"/>
    <property type="molecule type" value="Genomic_DNA"/>
</dbReference>
<evidence type="ECO:0000313" key="1">
    <source>
        <dbReference type="EMBL" id="KIM21949.1"/>
    </source>
</evidence>
<dbReference type="AlphaFoldDB" id="A0A0C3APE5"/>
<keyword evidence="2" id="KW-1185">Reference proteome</keyword>
<dbReference type="OrthoDB" id="2686689at2759"/>
<proteinExistence type="predicted"/>